<feature type="region of interest" description="Disordered" evidence="8">
    <location>
        <begin position="989"/>
        <end position="1037"/>
    </location>
</feature>
<dbReference type="FunCoup" id="A0A0H2R879">
    <property type="interactions" value="44"/>
</dbReference>
<feature type="region of interest" description="Disordered" evidence="8">
    <location>
        <begin position="620"/>
        <end position="649"/>
    </location>
</feature>
<evidence type="ECO:0000313" key="10">
    <source>
        <dbReference type="EMBL" id="KLO05723.1"/>
    </source>
</evidence>
<keyword evidence="11" id="KW-1185">Reference proteome</keyword>
<feature type="compositionally biased region" description="Basic and acidic residues" evidence="8">
    <location>
        <begin position="407"/>
        <end position="418"/>
    </location>
</feature>
<dbReference type="InterPro" id="IPR038765">
    <property type="entry name" value="Papain-like_cys_pep_sf"/>
</dbReference>
<dbReference type="PROSITE" id="PS00973">
    <property type="entry name" value="USP_2"/>
    <property type="match status" value="1"/>
</dbReference>
<dbReference type="InterPro" id="IPR050164">
    <property type="entry name" value="Peptidase_C19"/>
</dbReference>
<feature type="compositionally biased region" description="Low complexity" evidence="8">
    <location>
        <begin position="419"/>
        <end position="437"/>
    </location>
</feature>
<feature type="compositionally biased region" description="Low complexity" evidence="8">
    <location>
        <begin position="991"/>
        <end position="1001"/>
    </location>
</feature>
<feature type="compositionally biased region" description="Polar residues" evidence="8">
    <location>
        <begin position="638"/>
        <end position="649"/>
    </location>
</feature>
<feature type="compositionally biased region" description="Basic and acidic residues" evidence="8">
    <location>
        <begin position="376"/>
        <end position="389"/>
    </location>
</feature>
<dbReference type="PANTHER" id="PTHR24006">
    <property type="entry name" value="UBIQUITIN CARBOXYL-TERMINAL HYDROLASE"/>
    <property type="match status" value="1"/>
</dbReference>
<feature type="compositionally biased region" description="Polar residues" evidence="8">
    <location>
        <begin position="1008"/>
        <end position="1030"/>
    </location>
</feature>
<dbReference type="EMBL" id="KQ086273">
    <property type="protein sequence ID" value="KLO05723.1"/>
    <property type="molecule type" value="Genomic_DNA"/>
</dbReference>
<keyword evidence="5" id="KW-0833">Ubl conjugation pathway</keyword>
<evidence type="ECO:0000256" key="8">
    <source>
        <dbReference type="SAM" id="MobiDB-lite"/>
    </source>
</evidence>
<comment type="similarity">
    <text evidence="2">Belongs to the peptidase C19 family.</text>
</comment>
<evidence type="ECO:0000313" key="11">
    <source>
        <dbReference type="Proteomes" id="UP000053477"/>
    </source>
</evidence>
<dbReference type="STRING" id="27342.A0A0H2R879"/>
<feature type="compositionally biased region" description="Polar residues" evidence="8">
    <location>
        <begin position="818"/>
        <end position="830"/>
    </location>
</feature>
<dbReference type="EC" id="3.4.19.12" evidence="3"/>
<feature type="region of interest" description="Disordered" evidence="8">
    <location>
        <begin position="167"/>
        <end position="210"/>
    </location>
</feature>
<dbReference type="Gene3D" id="3.90.70.10">
    <property type="entry name" value="Cysteine proteinases"/>
    <property type="match status" value="2"/>
</dbReference>
<dbReference type="OrthoDB" id="420187at2759"/>
<keyword evidence="6" id="KW-0378">Hydrolase</keyword>
<gene>
    <name evidence="10" type="ORF">SCHPADRAFT_862102</name>
</gene>
<proteinExistence type="inferred from homology"/>
<dbReference type="GO" id="GO:0016579">
    <property type="term" value="P:protein deubiquitination"/>
    <property type="evidence" value="ECO:0007669"/>
    <property type="project" value="InterPro"/>
</dbReference>
<evidence type="ECO:0000256" key="6">
    <source>
        <dbReference type="ARBA" id="ARBA00022801"/>
    </source>
</evidence>
<evidence type="ECO:0000256" key="5">
    <source>
        <dbReference type="ARBA" id="ARBA00022786"/>
    </source>
</evidence>
<keyword evidence="7" id="KW-0788">Thiol protease</keyword>
<reference evidence="10 11" key="1">
    <citation type="submission" date="2015-04" db="EMBL/GenBank/DDBJ databases">
        <title>Complete genome sequence of Schizopora paradoxa KUC8140, a cosmopolitan wood degrader in East Asia.</title>
        <authorList>
            <consortium name="DOE Joint Genome Institute"/>
            <person name="Min B."/>
            <person name="Park H."/>
            <person name="Jang Y."/>
            <person name="Kim J.-J."/>
            <person name="Kim K.H."/>
            <person name="Pangilinan J."/>
            <person name="Lipzen A."/>
            <person name="Riley R."/>
            <person name="Grigoriev I.V."/>
            <person name="Spatafora J.W."/>
            <person name="Choi I.-G."/>
        </authorList>
    </citation>
    <scope>NUCLEOTIDE SEQUENCE [LARGE SCALE GENOMIC DNA]</scope>
    <source>
        <strain evidence="10 11">KUC8140</strain>
    </source>
</reference>
<feature type="region of interest" description="Disordered" evidence="8">
    <location>
        <begin position="278"/>
        <end position="526"/>
    </location>
</feature>
<feature type="compositionally biased region" description="Basic and acidic residues" evidence="8">
    <location>
        <begin position="299"/>
        <end position="321"/>
    </location>
</feature>
<feature type="compositionally biased region" description="Basic and acidic residues" evidence="8">
    <location>
        <begin position="860"/>
        <end position="870"/>
    </location>
</feature>
<evidence type="ECO:0000256" key="2">
    <source>
        <dbReference type="ARBA" id="ARBA00009085"/>
    </source>
</evidence>
<protein>
    <recommendedName>
        <fullName evidence="3">ubiquitinyl hydrolase 1</fullName>
        <ecNumber evidence="3">3.4.19.12</ecNumber>
    </recommendedName>
</protein>
<dbReference type="PANTHER" id="PTHR24006:SF888">
    <property type="entry name" value="UBIQUITIN CARBOXYL-TERMINAL HYDROLASE 30"/>
    <property type="match status" value="1"/>
</dbReference>
<evidence type="ECO:0000259" key="9">
    <source>
        <dbReference type="PROSITE" id="PS50235"/>
    </source>
</evidence>
<evidence type="ECO:0000256" key="3">
    <source>
        <dbReference type="ARBA" id="ARBA00012759"/>
    </source>
</evidence>
<feature type="compositionally biased region" description="Basic residues" evidence="8">
    <location>
        <begin position="393"/>
        <end position="406"/>
    </location>
</feature>
<dbReference type="InterPro" id="IPR001394">
    <property type="entry name" value="Peptidase_C19_UCH"/>
</dbReference>
<feature type="compositionally biased region" description="Polar residues" evidence="8">
    <location>
        <begin position="184"/>
        <end position="193"/>
    </location>
</feature>
<evidence type="ECO:0000256" key="4">
    <source>
        <dbReference type="ARBA" id="ARBA00022670"/>
    </source>
</evidence>
<dbReference type="InParanoid" id="A0A0H2R879"/>
<accession>A0A0H2R879</accession>
<sequence>MPMPLMGRKPLTPQEIYKARKQREEEERNALLPPGLVNHGNTCFMNSVLQGLIATPMLYDLVRFKLPDRYIPLASRRSPQLTNGHGNAGEFERKWEEGMPLGDIFVMLMNRAWATQEERQRINLSPKEILNRLGKKYDQYLDFRQQDAHELLRHLLDATRMEEFDIIKKRQPRPKRSKRRKSDTPSNLESSVASLDDSASKPQDSTPDEIPEDQLLTSFVDMAFGGQLASVLVCDKCKKVSMTFEDFEDLSLPIKAEDYERVRRRDRLKTFAKKLRIGGLDTSSDQPRSSSTPASPTRKSIDPEKIFERSSISEDRRRSLDAESVVSGMDTKKDGAVTPNMPSNSSEIPEKEAGFQPAPLASKDASDSPRVNPEGKAQEKGLGRDDPEGWQKLSRHISMRLGRKGRGKEPRKGKEKDSSSQAQSANSSSAPSLRSTSRVTSSDAISTISNTNNPPTAPPPVPSLAFPRPLISRAHSASPTISMPETPAVDPPPVLASPPTKDTNDRRSASPLARGKSPQPPSLSRQETEYLRRLLTDVPSSAALPFSNLFRSTASLGTESGVGSSSSWAKFGGVQNVEDCLRMFTAVEVLDGENRYGCRRCWKMANGTYVERGRALSKHFANDDSSSEEEENPANDSKTNANPPGETQTIVSPALSATLSGSPLASSADLSETASFVSAPGTLQTSIEEREQGPSTAIASVNPLGDKTGPSNETPTVNAPHLNMEVPVISMTEAAPDTPIAPSSDGTAATHPLNYHEFHTLSRPLVSSPSRDSLKLPEPQHIRQSATHAIVRGFSTDSSNVSSEDSDIDIESDIEMSTASVQSETSSMASQDEKSSADKETKRSNEILPTVTVEPPRSSEAPKSKADKAARAKQVIPRRAFKRYLIAKAPPVLVIHLKRFQQVGKPSMYTTYFSNLKKLDDNVAFPEYLDLTPFLLPKKEEYGLSKDAKAPVNVEKCMYRLYAVVVHIGNMLGGHYIAYTALPDSSLVPNEARTAPSSSTTSEERPPQQASDASITRPSNSRTNSFQTSADPKAKPSQASSRKWCYISDTVVKLTTLEEVMKSKAYICMYERI</sequence>
<dbReference type="GO" id="GO:0005634">
    <property type="term" value="C:nucleus"/>
    <property type="evidence" value="ECO:0007669"/>
    <property type="project" value="TreeGrafter"/>
</dbReference>
<evidence type="ECO:0000256" key="7">
    <source>
        <dbReference type="ARBA" id="ARBA00022807"/>
    </source>
</evidence>
<feature type="compositionally biased region" description="Basic and acidic residues" evidence="8">
    <location>
        <begin position="831"/>
        <end position="845"/>
    </location>
</feature>
<dbReference type="GO" id="GO:0005829">
    <property type="term" value="C:cytosol"/>
    <property type="evidence" value="ECO:0007669"/>
    <property type="project" value="TreeGrafter"/>
</dbReference>
<name>A0A0H2R879_9AGAM</name>
<evidence type="ECO:0000256" key="1">
    <source>
        <dbReference type="ARBA" id="ARBA00000707"/>
    </source>
</evidence>
<keyword evidence="4" id="KW-0645">Protease</keyword>
<feature type="compositionally biased region" description="Low complexity" evidence="8">
    <location>
        <begin position="287"/>
        <end position="298"/>
    </location>
</feature>
<dbReference type="AlphaFoldDB" id="A0A0H2R879"/>
<dbReference type="GO" id="GO:0004843">
    <property type="term" value="F:cysteine-type deubiquitinase activity"/>
    <property type="evidence" value="ECO:0007669"/>
    <property type="project" value="UniProtKB-EC"/>
</dbReference>
<dbReference type="Pfam" id="PF00443">
    <property type="entry name" value="UCH"/>
    <property type="match status" value="1"/>
</dbReference>
<feature type="region of interest" description="Disordered" evidence="8">
    <location>
        <begin position="681"/>
        <end position="719"/>
    </location>
</feature>
<organism evidence="10 11">
    <name type="scientific">Schizopora paradoxa</name>
    <dbReference type="NCBI Taxonomy" id="27342"/>
    <lineage>
        <taxon>Eukaryota</taxon>
        <taxon>Fungi</taxon>
        <taxon>Dikarya</taxon>
        <taxon>Basidiomycota</taxon>
        <taxon>Agaricomycotina</taxon>
        <taxon>Agaricomycetes</taxon>
        <taxon>Hymenochaetales</taxon>
        <taxon>Schizoporaceae</taxon>
        <taxon>Schizopora</taxon>
    </lineage>
</organism>
<feature type="domain" description="USP" evidence="9">
    <location>
        <begin position="34"/>
        <end position="1073"/>
    </location>
</feature>
<dbReference type="PROSITE" id="PS50235">
    <property type="entry name" value="USP_3"/>
    <property type="match status" value="1"/>
</dbReference>
<feature type="compositionally biased region" description="Basic residues" evidence="8">
    <location>
        <begin position="169"/>
        <end position="181"/>
    </location>
</feature>
<dbReference type="SUPFAM" id="SSF54001">
    <property type="entry name" value="Cysteine proteinases"/>
    <property type="match status" value="1"/>
</dbReference>
<dbReference type="GO" id="GO:0006508">
    <property type="term" value="P:proteolysis"/>
    <property type="evidence" value="ECO:0007669"/>
    <property type="project" value="UniProtKB-KW"/>
</dbReference>
<dbReference type="PROSITE" id="PS00972">
    <property type="entry name" value="USP_1"/>
    <property type="match status" value="1"/>
</dbReference>
<dbReference type="Proteomes" id="UP000053477">
    <property type="component" value="Unassembled WGS sequence"/>
</dbReference>
<feature type="region of interest" description="Disordered" evidence="8">
    <location>
        <begin position="818"/>
        <end position="872"/>
    </location>
</feature>
<dbReference type="InterPro" id="IPR028889">
    <property type="entry name" value="USP"/>
</dbReference>
<comment type="catalytic activity">
    <reaction evidence="1">
        <text>Thiol-dependent hydrolysis of ester, thioester, amide, peptide and isopeptide bonds formed by the C-terminal Gly of ubiquitin (a 76-residue protein attached to proteins as an intracellular targeting signal).</text>
        <dbReference type="EC" id="3.4.19.12"/>
    </reaction>
</comment>
<dbReference type="InterPro" id="IPR018200">
    <property type="entry name" value="USP_CS"/>
</dbReference>